<protein>
    <submittedName>
        <fullName evidence="1">Uncharacterized protein</fullName>
    </submittedName>
</protein>
<dbReference type="STRING" id="1802214.A2908_00795"/>
<accession>A0A1G2IGP2</accession>
<dbReference type="EMBL" id="MHPA01000005">
    <property type="protein sequence ID" value="OGZ73872.1"/>
    <property type="molecule type" value="Genomic_DNA"/>
</dbReference>
<sequence>MDLESIKKGIEENHRREMAGEDTSFDQALLCCGFGERCSVCKRVFRFSLGEIKKIDNMYYCLDHAPK</sequence>
<reference evidence="1 2" key="1">
    <citation type="journal article" date="2016" name="Nat. Commun.">
        <title>Thousands of microbial genomes shed light on interconnected biogeochemical processes in an aquifer system.</title>
        <authorList>
            <person name="Anantharaman K."/>
            <person name="Brown C.T."/>
            <person name="Hug L.A."/>
            <person name="Sharon I."/>
            <person name="Castelle C.J."/>
            <person name="Probst A.J."/>
            <person name="Thomas B.C."/>
            <person name="Singh A."/>
            <person name="Wilkins M.J."/>
            <person name="Karaoz U."/>
            <person name="Brodie E.L."/>
            <person name="Williams K.H."/>
            <person name="Hubbard S.S."/>
            <person name="Banfield J.F."/>
        </authorList>
    </citation>
    <scope>NUCLEOTIDE SEQUENCE [LARGE SCALE GENOMIC DNA]</scope>
</reference>
<dbReference type="AlphaFoldDB" id="A0A1G2IGP2"/>
<comment type="caution">
    <text evidence="1">The sequence shown here is derived from an EMBL/GenBank/DDBJ whole genome shotgun (WGS) entry which is preliminary data.</text>
</comment>
<name>A0A1G2IGP2_9BACT</name>
<organism evidence="1 2">
    <name type="scientific">Candidatus Staskawiczbacteria bacterium RIFCSPLOWO2_01_FULL_38_12b</name>
    <dbReference type="NCBI Taxonomy" id="1802214"/>
    <lineage>
        <taxon>Bacteria</taxon>
        <taxon>Candidatus Staskawicziibacteriota</taxon>
    </lineage>
</organism>
<dbReference type="Proteomes" id="UP000176774">
    <property type="component" value="Unassembled WGS sequence"/>
</dbReference>
<gene>
    <name evidence="1" type="ORF">A2908_00795</name>
</gene>
<evidence type="ECO:0000313" key="2">
    <source>
        <dbReference type="Proteomes" id="UP000176774"/>
    </source>
</evidence>
<evidence type="ECO:0000313" key="1">
    <source>
        <dbReference type="EMBL" id="OGZ73872.1"/>
    </source>
</evidence>
<proteinExistence type="predicted"/>